<evidence type="ECO:0000313" key="1">
    <source>
        <dbReference type="EMBL" id="HFK21237.1"/>
    </source>
</evidence>
<reference evidence="1" key="1">
    <citation type="journal article" date="2020" name="mSystems">
        <title>Genome- and Community-Level Interaction Insights into Carbon Utilization and Element Cycling Functions of Hydrothermarchaeota in Hydrothermal Sediment.</title>
        <authorList>
            <person name="Zhou Z."/>
            <person name="Liu Y."/>
            <person name="Xu W."/>
            <person name="Pan J."/>
            <person name="Luo Z.H."/>
            <person name="Li M."/>
        </authorList>
    </citation>
    <scope>NUCLEOTIDE SEQUENCE [LARGE SCALE GENOMIC DNA]</scope>
    <source>
        <strain evidence="1">SpSt-468</strain>
    </source>
</reference>
<dbReference type="EMBL" id="DSTX01000013">
    <property type="protein sequence ID" value="HFK21237.1"/>
    <property type="molecule type" value="Genomic_DNA"/>
</dbReference>
<name>A0A7C3N7P6_9CREN</name>
<protein>
    <submittedName>
        <fullName evidence="1">Uncharacterized protein</fullName>
    </submittedName>
</protein>
<gene>
    <name evidence="1" type="ORF">ENS19_08200</name>
</gene>
<accession>A0A7C3N7P6</accession>
<proteinExistence type="predicted"/>
<dbReference type="AlphaFoldDB" id="A0A7C3N7P6"/>
<organism evidence="1">
    <name type="scientific">Candidatus Methanomethylicus mesodigestus</name>
    <dbReference type="NCBI Taxonomy" id="1867258"/>
    <lineage>
        <taxon>Archaea</taxon>
        <taxon>Thermoproteota</taxon>
        <taxon>Methanosuratincolia</taxon>
        <taxon>Candidatus Methanomethylicales</taxon>
        <taxon>Candidatus Methanomethylicaceae</taxon>
        <taxon>Candidatus Methanomethylicus</taxon>
    </lineage>
</organism>
<comment type="caution">
    <text evidence="1">The sequence shown here is derived from an EMBL/GenBank/DDBJ whole genome shotgun (WGS) entry which is preliminary data.</text>
</comment>
<sequence>MGLLVGIGFEPKIAFLCPLCHKEVEILYEKGKDAWTSEHSNCLNFTVVRDTPEILGRHFAAPLVFIKMESDFSIKEAVEGLRNILKEEGEGQKRLKIEMGIRRLESRLGFVKKNLTFFMDALRSGSFGLKVISGKDVQALLWKSGDRYIGVAEPTPVDEVSTKALLASGAIEEAERFAISWLSHWDSL</sequence>